<evidence type="ECO:0000313" key="4">
    <source>
        <dbReference type="EMBL" id="KAG0451605.1"/>
    </source>
</evidence>
<keyword evidence="2" id="KW-0472">Membrane</keyword>
<proteinExistence type="predicted"/>
<gene>
    <name evidence="4" type="ORF">HPP92_026123</name>
</gene>
<reference evidence="4 5" key="1">
    <citation type="journal article" date="2020" name="Nat. Food">
        <title>A phased Vanilla planifolia genome enables genetic improvement of flavour and production.</title>
        <authorList>
            <person name="Hasing T."/>
            <person name="Tang H."/>
            <person name="Brym M."/>
            <person name="Khazi F."/>
            <person name="Huang T."/>
            <person name="Chambers A.H."/>
        </authorList>
    </citation>
    <scope>NUCLEOTIDE SEQUENCE [LARGE SCALE GENOMIC DNA]</scope>
    <source>
        <tissue evidence="4">Leaf</tissue>
    </source>
</reference>
<dbReference type="Proteomes" id="UP000639772">
    <property type="component" value="Unassembled WGS sequence"/>
</dbReference>
<feature type="domain" description="Clp R" evidence="3">
    <location>
        <begin position="136"/>
        <end position="284"/>
    </location>
</feature>
<evidence type="ECO:0000313" key="5">
    <source>
        <dbReference type="Proteomes" id="UP000639772"/>
    </source>
</evidence>
<sequence>MHLRTVDPIPTFVYNYRSTGHVFRLIKGGYYNGIRSSGSSDGLEMAARVLTLLPTQVSLFASGSKKVATSSSSSTMLSFELVDRRRVTLSSSFLGENISLHFCPLGLSRRRRFFLSSMVFSMFSTVNPDRFANEKTPNWSARAIKSFAMAEVEAKKLKYPNTGTECLLMGILVEGTSQAAKFLRQNGLTLIKVREYTVELLGKNDMHYNSPMHPPLTEPAQRALDCAIDEKNKSGEEGEVTTTHMLLGIWAQKDSAGHRILAYFGFNDDMAGELAKSVGQVTKLSLATDNKQVSHKSVFVVSFSPRMERRCRSRGGGRRPRTCSVVYAGVVAVISVAAYLPFPAIGSA</sequence>
<dbReference type="EMBL" id="JADCNM010000053">
    <property type="protein sequence ID" value="KAG0451605.1"/>
    <property type="molecule type" value="Genomic_DNA"/>
</dbReference>
<dbReference type="InterPro" id="IPR036628">
    <property type="entry name" value="Clp_N_dom_sf"/>
</dbReference>
<accession>A0A835PFT2</accession>
<evidence type="ECO:0000259" key="3">
    <source>
        <dbReference type="PROSITE" id="PS51903"/>
    </source>
</evidence>
<dbReference type="PROSITE" id="PS51903">
    <property type="entry name" value="CLP_R"/>
    <property type="match status" value="1"/>
</dbReference>
<dbReference type="SUPFAM" id="SSF81923">
    <property type="entry name" value="Double Clp-N motif"/>
    <property type="match status" value="1"/>
</dbReference>
<dbReference type="PANTHER" id="PTHR47016">
    <property type="entry name" value="ATP-DEPENDENT CLP PROTEASE ATP-BINDING SUBUNIT CLPT1, CHLOROPLASTIC"/>
    <property type="match status" value="1"/>
</dbReference>
<dbReference type="Gene3D" id="1.10.1780.10">
    <property type="entry name" value="Clp, N-terminal domain"/>
    <property type="match status" value="1"/>
</dbReference>
<dbReference type="Pfam" id="PF02861">
    <property type="entry name" value="Clp_N"/>
    <property type="match status" value="1"/>
</dbReference>
<organism evidence="4 5">
    <name type="scientific">Vanilla planifolia</name>
    <name type="common">Vanilla</name>
    <dbReference type="NCBI Taxonomy" id="51239"/>
    <lineage>
        <taxon>Eukaryota</taxon>
        <taxon>Viridiplantae</taxon>
        <taxon>Streptophyta</taxon>
        <taxon>Embryophyta</taxon>
        <taxon>Tracheophyta</taxon>
        <taxon>Spermatophyta</taxon>
        <taxon>Magnoliopsida</taxon>
        <taxon>Liliopsida</taxon>
        <taxon>Asparagales</taxon>
        <taxon>Orchidaceae</taxon>
        <taxon>Vanilloideae</taxon>
        <taxon>Vanilleae</taxon>
        <taxon>Vanilla</taxon>
    </lineage>
</organism>
<comment type="caution">
    <text evidence="4">The sequence shown here is derived from an EMBL/GenBank/DDBJ whole genome shotgun (WGS) entry which is preliminary data.</text>
</comment>
<dbReference type="AlphaFoldDB" id="A0A835PFT2"/>
<protein>
    <recommendedName>
        <fullName evidence="3">Clp R domain-containing protein</fullName>
    </recommendedName>
</protein>
<keyword evidence="1" id="KW-0677">Repeat</keyword>
<dbReference type="InterPro" id="IPR004176">
    <property type="entry name" value="Clp_R_N"/>
</dbReference>
<keyword evidence="2" id="KW-1133">Transmembrane helix</keyword>
<evidence type="ECO:0000256" key="2">
    <source>
        <dbReference type="SAM" id="Phobius"/>
    </source>
</evidence>
<name>A0A835PFT2_VANPL</name>
<evidence type="ECO:0000256" key="1">
    <source>
        <dbReference type="PROSITE-ProRule" id="PRU01251"/>
    </source>
</evidence>
<feature type="transmembrane region" description="Helical" evidence="2">
    <location>
        <begin position="322"/>
        <end position="342"/>
    </location>
</feature>
<dbReference type="OrthoDB" id="2014724at2759"/>
<keyword evidence="2" id="KW-0812">Transmembrane</keyword>
<dbReference type="PANTHER" id="PTHR47016:SF1">
    <property type="entry name" value="ATP-DEPENDENT CLP PROTEASE ATP-BINDING SUBUNIT CLPT1, CHLOROPLASTIC"/>
    <property type="match status" value="1"/>
</dbReference>
<dbReference type="InterPro" id="IPR044217">
    <property type="entry name" value="CLPT1/2"/>
</dbReference>